<comment type="caution">
    <text evidence="2">The sequence shown here is derived from an EMBL/GenBank/DDBJ whole genome shotgun (WGS) entry which is preliminary data.</text>
</comment>
<gene>
    <name evidence="2" type="ORF">ACFSTF_09585</name>
</gene>
<evidence type="ECO:0000259" key="1">
    <source>
        <dbReference type="Pfam" id="PF11799"/>
    </source>
</evidence>
<dbReference type="SUPFAM" id="SSF100879">
    <property type="entry name" value="Lesion bypass DNA polymerase (Y-family), little finger domain"/>
    <property type="match status" value="1"/>
</dbReference>
<organism evidence="2 3">
    <name type="scientific">Terrilactibacillus laevilacticus</name>
    <dbReference type="NCBI Taxonomy" id="1380157"/>
    <lineage>
        <taxon>Bacteria</taxon>
        <taxon>Bacillati</taxon>
        <taxon>Bacillota</taxon>
        <taxon>Bacilli</taxon>
        <taxon>Bacillales</taxon>
        <taxon>Bacillaceae</taxon>
        <taxon>Terrilactibacillus</taxon>
    </lineage>
</organism>
<feature type="domain" description="DNA polymerase Y-family little finger" evidence="1">
    <location>
        <begin position="18"/>
        <end position="56"/>
    </location>
</feature>
<dbReference type="InterPro" id="IPR017961">
    <property type="entry name" value="DNA_pol_Y-fam_little_finger"/>
</dbReference>
<dbReference type="Pfam" id="PF11799">
    <property type="entry name" value="IMS_C"/>
    <property type="match status" value="1"/>
</dbReference>
<evidence type="ECO:0000313" key="2">
    <source>
        <dbReference type="EMBL" id="MFD2617554.1"/>
    </source>
</evidence>
<name>A0ABW5PRP1_9BACI</name>
<protein>
    <recommendedName>
        <fullName evidence="1">DNA polymerase Y-family little finger domain-containing protein</fullName>
    </recommendedName>
</protein>
<reference evidence="3" key="1">
    <citation type="journal article" date="2019" name="Int. J. Syst. Evol. Microbiol.">
        <title>The Global Catalogue of Microorganisms (GCM) 10K type strain sequencing project: providing services to taxonomists for standard genome sequencing and annotation.</title>
        <authorList>
            <consortium name="The Broad Institute Genomics Platform"/>
            <consortium name="The Broad Institute Genome Sequencing Center for Infectious Disease"/>
            <person name="Wu L."/>
            <person name="Ma J."/>
        </authorList>
    </citation>
    <scope>NUCLEOTIDE SEQUENCE [LARGE SCALE GENOMIC DNA]</scope>
    <source>
        <strain evidence="3">TISTR 2241</strain>
    </source>
</reference>
<accession>A0ABW5PRP1</accession>
<dbReference type="InterPro" id="IPR036775">
    <property type="entry name" value="DNA_pol_Y-fam_lit_finger_sf"/>
</dbReference>
<keyword evidence="3" id="KW-1185">Reference proteome</keyword>
<sequence>MEEGGLFFSNHLNKLWISIYKTGHKLFNKYWDHHPVRSVGIAISDLQPDYYYQLDLFSNYENKLKLSSAMDDIRNKYGTTAIFRATSLTAASQLFERTHMFERTHKIDGHYK</sequence>
<dbReference type="Proteomes" id="UP001597458">
    <property type="component" value="Unassembled WGS sequence"/>
</dbReference>
<dbReference type="EMBL" id="JBHUMR010000012">
    <property type="protein sequence ID" value="MFD2617554.1"/>
    <property type="molecule type" value="Genomic_DNA"/>
</dbReference>
<dbReference type="RefSeq" id="WP_141191149.1">
    <property type="nucleotide sequence ID" value="NZ_JBHUMR010000012.1"/>
</dbReference>
<proteinExistence type="predicted"/>
<evidence type="ECO:0000313" key="3">
    <source>
        <dbReference type="Proteomes" id="UP001597458"/>
    </source>
</evidence>